<dbReference type="EMBL" id="CAQQ02169942">
    <property type="status" value="NOT_ANNOTATED_CDS"/>
    <property type="molecule type" value="Genomic_DNA"/>
</dbReference>
<dbReference type="HOGENOM" id="CLU_2888345_0_0_1"/>
<organism evidence="1 2">
    <name type="scientific">Megaselia scalaris</name>
    <name type="common">Humpbacked fly</name>
    <name type="synonym">Phora scalaris</name>
    <dbReference type="NCBI Taxonomy" id="36166"/>
    <lineage>
        <taxon>Eukaryota</taxon>
        <taxon>Metazoa</taxon>
        <taxon>Ecdysozoa</taxon>
        <taxon>Arthropoda</taxon>
        <taxon>Hexapoda</taxon>
        <taxon>Insecta</taxon>
        <taxon>Pterygota</taxon>
        <taxon>Neoptera</taxon>
        <taxon>Endopterygota</taxon>
        <taxon>Diptera</taxon>
        <taxon>Brachycera</taxon>
        <taxon>Muscomorpha</taxon>
        <taxon>Platypezoidea</taxon>
        <taxon>Phoridae</taxon>
        <taxon>Megaseliini</taxon>
        <taxon>Megaselia</taxon>
    </lineage>
</organism>
<reference evidence="1" key="2">
    <citation type="submission" date="2015-06" db="UniProtKB">
        <authorList>
            <consortium name="EnsemblMetazoa"/>
        </authorList>
    </citation>
    <scope>IDENTIFICATION</scope>
</reference>
<protein>
    <submittedName>
        <fullName evidence="1">Uncharacterized protein</fullName>
    </submittedName>
</protein>
<accession>T1GHS1</accession>
<dbReference type="AlphaFoldDB" id="T1GHS1"/>
<evidence type="ECO:0000313" key="2">
    <source>
        <dbReference type="Proteomes" id="UP000015102"/>
    </source>
</evidence>
<evidence type="ECO:0000313" key="1">
    <source>
        <dbReference type="EnsemblMetazoa" id="MESCA002979-PA"/>
    </source>
</evidence>
<dbReference type="EnsemblMetazoa" id="MESCA002979-RA">
    <property type="protein sequence ID" value="MESCA002979-PA"/>
    <property type="gene ID" value="MESCA002979"/>
</dbReference>
<reference evidence="2" key="1">
    <citation type="submission" date="2013-02" db="EMBL/GenBank/DDBJ databases">
        <authorList>
            <person name="Hughes D."/>
        </authorList>
    </citation>
    <scope>NUCLEOTIDE SEQUENCE</scope>
    <source>
        <strain>Durham</strain>
        <strain evidence="2">NC isolate 2 -- Noor lab</strain>
    </source>
</reference>
<dbReference type="EMBL" id="CAQQ02169940">
    <property type="status" value="NOT_ANNOTATED_CDS"/>
    <property type="molecule type" value="Genomic_DNA"/>
</dbReference>
<dbReference type="Proteomes" id="UP000015102">
    <property type="component" value="Unassembled WGS sequence"/>
</dbReference>
<dbReference type="EMBL" id="CAQQ02169941">
    <property type="status" value="NOT_ANNOTATED_CDS"/>
    <property type="molecule type" value="Genomic_DNA"/>
</dbReference>
<keyword evidence="2" id="KW-1185">Reference proteome</keyword>
<sequence length="63" mass="7494">MGQAKYLVNYLLRQQNPPMILKPNRYFGPKIPMIIINPLRTANRPHCPIWIKFSQEPLIIHRN</sequence>
<name>T1GHS1_MEGSC</name>
<proteinExistence type="predicted"/>